<dbReference type="InterPro" id="IPR009057">
    <property type="entry name" value="Homeodomain-like_sf"/>
</dbReference>
<dbReference type="SUPFAM" id="SSF52540">
    <property type="entry name" value="P-loop containing nucleoside triphosphate hydrolases"/>
    <property type="match status" value="1"/>
</dbReference>
<dbReference type="PANTHER" id="PTHR32071:SF57">
    <property type="entry name" value="C4-DICARBOXYLATE TRANSPORT TRANSCRIPTIONAL REGULATORY PROTEIN DCTD"/>
    <property type="match status" value="1"/>
</dbReference>
<protein>
    <recommendedName>
        <fullName evidence="6">HTH-type transcriptional regulatory protein TyrR</fullName>
    </recommendedName>
</protein>
<keyword evidence="11" id="KW-1185">Reference proteome</keyword>
<name>A0A1B9AE10_9BACI</name>
<dbReference type="GO" id="GO:0006355">
    <property type="term" value="P:regulation of DNA-templated transcription"/>
    <property type="evidence" value="ECO:0007669"/>
    <property type="project" value="InterPro"/>
</dbReference>
<dbReference type="CDD" id="cd00009">
    <property type="entry name" value="AAA"/>
    <property type="match status" value="1"/>
</dbReference>
<evidence type="ECO:0000259" key="9">
    <source>
        <dbReference type="PROSITE" id="PS50112"/>
    </source>
</evidence>
<dbReference type="Pfam" id="PF25601">
    <property type="entry name" value="AAA_lid_14"/>
    <property type="match status" value="1"/>
</dbReference>
<dbReference type="EMBL" id="MAYT01000030">
    <property type="protein sequence ID" value="OCA82089.1"/>
    <property type="molecule type" value="Genomic_DNA"/>
</dbReference>
<dbReference type="AlphaFoldDB" id="A0A1B9AE10"/>
<dbReference type="InterPro" id="IPR002078">
    <property type="entry name" value="Sigma_54_int"/>
</dbReference>
<dbReference type="Gene3D" id="1.10.10.60">
    <property type="entry name" value="Homeodomain-like"/>
    <property type="match status" value="1"/>
</dbReference>
<feature type="coiled-coil region" evidence="7">
    <location>
        <begin position="117"/>
        <end position="144"/>
    </location>
</feature>
<dbReference type="FunFam" id="3.40.50.300:FF:000006">
    <property type="entry name" value="DNA-binding transcriptional regulator NtrC"/>
    <property type="match status" value="1"/>
</dbReference>
<dbReference type="PANTHER" id="PTHR32071">
    <property type="entry name" value="TRANSCRIPTIONAL REGULATORY PROTEIN"/>
    <property type="match status" value="1"/>
</dbReference>
<proteinExistence type="predicted"/>
<keyword evidence="4" id="KW-0805">Transcription regulation</keyword>
<dbReference type="SUPFAM" id="SSF46689">
    <property type="entry name" value="Homeodomain-like"/>
    <property type="match status" value="1"/>
</dbReference>
<dbReference type="CDD" id="cd00130">
    <property type="entry name" value="PAS"/>
    <property type="match status" value="1"/>
</dbReference>
<evidence type="ECO:0000256" key="4">
    <source>
        <dbReference type="ARBA" id="ARBA00023015"/>
    </source>
</evidence>
<dbReference type="PROSITE" id="PS00688">
    <property type="entry name" value="SIGMA54_INTERACT_3"/>
    <property type="match status" value="1"/>
</dbReference>
<keyword evidence="3" id="KW-0067">ATP-binding</keyword>
<reference evidence="11" key="1">
    <citation type="submission" date="2016-05" db="EMBL/GenBank/DDBJ databases">
        <authorList>
            <person name="Liu B."/>
            <person name="Wang J."/>
            <person name="Zhu Y."/>
            <person name="Liu G."/>
            <person name="Chen Q."/>
            <person name="Chen Z."/>
            <person name="Lan J."/>
            <person name="Che J."/>
            <person name="Ge C."/>
            <person name="Shi H."/>
            <person name="Pan Z."/>
            <person name="Liu X."/>
        </authorList>
    </citation>
    <scope>NUCLEOTIDE SEQUENCE [LARGE SCALE GENOMIC DNA]</scope>
    <source>
        <strain evidence="11">FJAT-27215</strain>
    </source>
</reference>
<dbReference type="NCBIfam" id="TIGR00229">
    <property type="entry name" value="sensory_box"/>
    <property type="match status" value="1"/>
</dbReference>
<dbReference type="Gene3D" id="3.30.450.20">
    <property type="entry name" value="PAS domain"/>
    <property type="match status" value="1"/>
</dbReference>
<dbReference type="InterPro" id="IPR025662">
    <property type="entry name" value="Sigma_54_int_dom_ATP-bd_1"/>
</dbReference>
<accession>A0A1B9AE10</accession>
<evidence type="ECO:0000259" key="8">
    <source>
        <dbReference type="PROSITE" id="PS50045"/>
    </source>
</evidence>
<dbReference type="NCBIfam" id="TIGR04381">
    <property type="entry name" value="HTH_TypR"/>
    <property type="match status" value="1"/>
</dbReference>
<feature type="domain" description="PAS" evidence="9">
    <location>
        <begin position="7"/>
        <end position="55"/>
    </location>
</feature>
<evidence type="ECO:0000256" key="5">
    <source>
        <dbReference type="ARBA" id="ARBA00023163"/>
    </source>
</evidence>
<keyword evidence="2" id="KW-0058">Aromatic hydrocarbons catabolism</keyword>
<evidence type="ECO:0000313" key="11">
    <source>
        <dbReference type="Proteomes" id="UP000092578"/>
    </source>
</evidence>
<dbReference type="Gene3D" id="3.40.50.300">
    <property type="entry name" value="P-loop containing nucleotide triphosphate hydrolases"/>
    <property type="match status" value="1"/>
</dbReference>
<dbReference type="PROSITE" id="PS50045">
    <property type="entry name" value="SIGMA54_INTERACT_4"/>
    <property type="match status" value="1"/>
</dbReference>
<dbReference type="PROSITE" id="PS50112">
    <property type="entry name" value="PAS"/>
    <property type="match status" value="1"/>
</dbReference>
<dbReference type="InterPro" id="IPR035965">
    <property type="entry name" value="PAS-like_dom_sf"/>
</dbReference>
<dbReference type="InterPro" id="IPR013767">
    <property type="entry name" value="PAS_fold"/>
</dbReference>
<dbReference type="Gene3D" id="1.10.8.60">
    <property type="match status" value="1"/>
</dbReference>
<evidence type="ECO:0000256" key="1">
    <source>
        <dbReference type="ARBA" id="ARBA00022741"/>
    </source>
</evidence>
<organism evidence="10 11">
    <name type="scientific">Pseudobacillus wudalianchiensis</name>
    <dbReference type="NCBI Taxonomy" id="1743143"/>
    <lineage>
        <taxon>Bacteria</taxon>
        <taxon>Bacillati</taxon>
        <taxon>Bacillota</taxon>
        <taxon>Bacilli</taxon>
        <taxon>Bacillales</taxon>
        <taxon>Bacillaceae</taxon>
        <taxon>Pseudobacillus</taxon>
    </lineage>
</organism>
<dbReference type="InterPro" id="IPR030828">
    <property type="entry name" value="HTH_TyrR"/>
</dbReference>
<feature type="domain" description="Sigma-54 factor interaction" evidence="8">
    <location>
        <begin position="149"/>
        <end position="378"/>
    </location>
</feature>
<evidence type="ECO:0000256" key="6">
    <source>
        <dbReference type="ARBA" id="ARBA00029500"/>
    </source>
</evidence>
<evidence type="ECO:0000256" key="7">
    <source>
        <dbReference type="SAM" id="Coils"/>
    </source>
</evidence>
<dbReference type="InterPro" id="IPR025944">
    <property type="entry name" value="Sigma_54_int_dom_CS"/>
</dbReference>
<dbReference type="RefSeq" id="WP_065411981.1">
    <property type="nucleotide sequence ID" value="NZ_MAYT01000030.1"/>
</dbReference>
<dbReference type="PROSITE" id="PS00675">
    <property type="entry name" value="SIGMA54_INTERACT_1"/>
    <property type="match status" value="1"/>
</dbReference>
<dbReference type="SUPFAM" id="SSF55785">
    <property type="entry name" value="PYP-like sensor domain (PAS domain)"/>
    <property type="match status" value="1"/>
</dbReference>
<evidence type="ECO:0000313" key="10">
    <source>
        <dbReference type="EMBL" id="OCA82089.1"/>
    </source>
</evidence>
<keyword evidence="7" id="KW-0175">Coiled coil</keyword>
<keyword evidence="1" id="KW-0547">Nucleotide-binding</keyword>
<dbReference type="SMART" id="SM00091">
    <property type="entry name" value="PAS"/>
    <property type="match status" value="1"/>
</dbReference>
<comment type="caution">
    <text evidence="10">The sequence shown here is derived from an EMBL/GenBank/DDBJ whole genome shotgun (WGS) entry which is preliminary data.</text>
</comment>
<dbReference type="GO" id="GO:0005524">
    <property type="term" value="F:ATP binding"/>
    <property type="evidence" value="ECO:0007669"/>
    <property type="project" value="UniProtKB-KW"/>
</dbReference>
<gene>
    <name evidence="10" type="ORF">A8F95_15430</name>
</gene>
<evidence type="ECO:0000256" key="2">
    <source>
        <dbReference type="ARBA" id="ARBA00022797"/>
    </source>
</evidence>
<dbReference type="GO" id="GO:0003677">
    <property type="term" value="F:DNA binding"/>
    <property type="evidence" value="ECO:0007669"/>
    <property type="project" value="UniProtKB-KW"/>
</dbReference>
<dbReference type="SMART" id="SM00382">
    <property type="entry name" value="AAA"/>
    <property type="match status" value="1"/>
</dbReference>
<dbReference type="Pfam" id="PF00989">
    <property type="entry name" value="PAS"/>
    <property type="match status" value="1"/>
</dbReference>
<dbReference type="InterPro" id="IPR000014">
    <property type="entry name" value="PAS"/>
</dbReference>
<dbReference type="Pfam" id="PF18024">
    <property type="entry name" value="HTH_50"/>
    <property type="match status" value="1"/>
</dbReference>
<sequence>MDLREHAFLLLKHILDHSFDEIFIADNVGNILHVSGNTEKIFGIPPEKFINQNIFALEEEGIFSPSIIATVLRNERKETFIQETIHNRKLIISGYPVYDDKGALLGALSFSRDITEFEYLKKENEQVAKAMQLYQEEIKKLKQQAMHSSVFKKGKMEKVFDTVLKVSDLGVTVLLEGESGVGKTRIAQIIHEMSKRKNQPFIEVNCGAIPESLIESELFGYEEGAFTGAKKGGKKGYFETAGEGTLLLDEIGELPMNLQVKLLTVLQNQSLVRVGGSKKVGLKCRIICATNQNLEEMIKNKQFREDLYYRINVIKMTIPPLRERRDEIVPLVFEITEEMNLKYGMNKHFTTAMVAWISQQEWPGNVRELRNFIEKKMITTSGNEIDLEMNNEEADNHSSKEVMKEMTLQDYMETVEKEFILRMYQQYPSSVKIAKKLGISQSTANRKIRKYIGEC</sequence>
<dbReference type="Pfam" id="PF00158">
    <property type="entry name" value="Sigma54_activat"/>
    <property type="match status" value="1"/>
</dbReference>
<evidence type="ECO:0000256" key="3">
    <source>
        <dbReference type="ARBA" id="ARBA00022840"/>
    </source>
</evidence>
<dbReference type="Proteomes" id="UP000092578">
    <property type="component" value="Unassembled WGS sequence"/>
</dbReference>
<keyword evidence="5" id="KW-0804">Transcription</keyword>
<dbReference type="InterPro" id="IPR058031">
    <property type="entry name" value="AAA_lid_NorR"/>
</dbReference>
<dbReference type="InterPro" id="IPR027417">
    <property type="entry name" value="P-loop_NTPase"/>
</dbReference>
<dbReference type="InterPro" id="IPR003593">
    <property type="entry name" value="AAA+_ATPase"/>
</dbReference>